<keyword evidence="2" id="KW-0547">Nucleotide-binding</keyword>
<organism evidence="6 7">
    <name type="scientific">Apilactobacillus timberlakei</name>
    <dbReference type="NCBI Taxonomy" id="2008380"/>
    <lineage>
        <taxon>Bacteria</taxon>
        <taxon>Bacillati</taxon>
        <taxon>Bacillota</taxon>
        <taxon>Bacilli</taxon>
        <taxon>Lactobacillales</taxon>
        <taxon>Lactobacillaceae</taxon>
        <taxon>Apilactobacillus</taxon>
    </lineage>
</organism>
<dbReference type="EMBL" id="QUAM01000001">
    <property type="protein sequence ID" value="TPR16153.1"/>
    <property type="molecule type" value="Genomic_DNA"/>
</dbReference>
<evidence type="ECO:0000256" key="5">
    <source>
        <dbReference type="ARBA" id="ARBA00023169"/>
    </source>
</evidence>
<dbReference type="InterPro" id="IPR005702">
    <property type="entry name" value="Wzc-like_C"/>
</dbReference>
<name>A0ABY2YUP3_9LACO</name>
<dbReference type="PANTHER" id="PTHR32309">
    <property type="entry name" value="TYROSINE-PROTEIN KINASE"/>
    <property type="match status" value="1"/>
</dbReference>
<sequence length="236" mass="26173">MFAKKKKLSNHSNKYGVRLVARDYPESSIAEQFRTLMTNISFAYYDKKMNSILVTSSDPSEGKSTVSANLAITYAKQGKNVLLIDADMRKPTVHKSFVVSNREGLSTYLSGNSYLDNVIKKTDIANLNVITSGPTPPNPAILLDNDRLSNLIDHYHGSNDLIILDVPPVNTMSDTSIIATKVDGVIINLPNGIADKKDSMQAVKQLKKVHANIIGAVMNMVPNDKHNNDYYYFYSK</sequence>
<comment type="caution">
    <text evidence="6">The sequence shown here is derived from an EMBL/GenBank/DDBJ whole genome shotgun (WGS) entry which is preliminary data.</text>
</comment>
<protein>
    <submittedName>
        <fullName evidence="6">Exopolysaccharide biosynthesis protein</fullName>
    </submittedName>
</protein>
<comment type="pathway">
    <text evidence="1">Capsule biogenesis; capsule polysaccharide biosynthesis.</text>
</comment>
<dbReference type="InterPro" id="IPR027417">
    <property type="entry name" value="P-loop_NTPase"/>
</dbReference>
<keyword evidence="4" id="KW-0972">Capsule biogenesis/degradation</keyword>
<dbReference type="PANTHER" id="PTHR32309:SF13">
    <property type="entry name" value="FERRIC ENTEROBACTIN TRANSPORT PROTEIN FEPE"/>
    <property type="match status" value="1"/>
</dbReference>
<dbReference type="CDD" id="cd05387">
    <property type="entry name" value="BY-kinase"/>
    <property type="match status" value="1"/>
</dbReference>
<evidence type="ECO:0000313" key="7">
    <source>
        <dbReference type="Proteomes" id="UP000767392"/>
    </source>
</evidence>
<dbReference type="Gene3D" id="3.40.50.300">
    <property type="entry name" value="P-loop containing nucleotide triphosphate hydrolases"/>
    <property type="match status" value="1"/>
</dbReference>
<dbReference type="NCBIfam" id="TIGR01007">
    <property type="entry name" value="eps_fam"/>
    <property type="match status" value="1"/>
</dbReference>
<dbReference type="Pfam" id="PF10609">
    <property type="entry name" value="ParA"/>
    <property type="match status" value="1"/>
</dbReference>
<proteinExistence type="predicted"/>
<reference evidence="6 7" key="1">
    <citation type="submission" date="2018-08" db="EMBL/GenBank/DDBJ databases">
        <title>Comparative genomics of wild bee and flower associated Lactobacillus reveals potential adaptation to the bee host.</title>
        <authorList>
            <person name="Vuong H.Q."/>
            <person name="Mcfrederick Q.S."/>
        </authorList>
    </citation>
    <scope>NUCLEOTIDE SEQUENCE [LARGE SCALE GENOMIC DNA]</scope>
    <source>
        <strain evidence="6 7">HV_04</strain>
    </source>
</reference>
<dbReference type="SUPFAM" id="SSF52540">
    <property type="entry name" value="P-loop containing nucleoside triphosphate hydrolases"/>
    <property type="match status" value="1"/>
</dbReference>
<gene>
    <name evidence="6" type="ORF">DY048_01440</name>
</gene>
<evidence type="ECO:0000256" key="3">
    <source>
        <dbReference type="ARBA" id="ARBA00022840"/>
    </source>
</evidence>
<keyword evidence="7" id="KW-1185">Reference proteome</keyword>
<evidence type="ECO:0000256" key="4">
    <source>
        <dbReference type="ARBA" id="ARBA00022903"/>
    </source>
</evidence>
<dbReference type="InterPro" id="IPR033756">
    <property type="entry name" value="YlxH/NBP35"/>
</dbReference>
<accession>A0ABY2YUP3</accession>
<evidence type="ECO:0000256" key="1">
    <source>
        <dbReference type="ARBA" id="ARBA00005132"/>
    </source>
</evidence>
<dbReference type="RefSeq" id="WP_105987406.1">
    <property type="nucleotide sequence ID" value="NZ_POST01000001.1"/>
</dbReference>
<evidence type="ECO:0000256" key="2">
    <source>
        <dbReference type="ARBA" id="ARBA00022741"/>
    </source>
</evidence>
<keyword evidence="5" id="KW-0270">Exopolysaccharide synthesis</keyword>
<evidence type="ECO:0000313" key="6">
    <source>
        <dbReference type="EMBL" id="TPR16153.1"/>
    </source>
</evidence>
<dbReference type="InterPro" id="IPR050445">
    <property type="entry name" value="Bact_polysacc_biosynth/exp"/>
</dbReference>
<keyword evidence="3" id="KW-0067">ATP-binding</keyword>
<dbReference type="Proteomes" id="UP000767392">
    <property type="component" value="Unassembled WGS sequence"/>
</dbReference>